<dbReference type="Proteomes" id="UP000694413">
    <property type="component" value="Unassembled WGS sequence"/>
</dbReference>
<feature type="signal peptide" evidence="1">
    <location>
        <begin position="1"/>
        <end position="23"/>
    </location>
</feature>
<keyword evidence="3" id="KW-1185">Reference proteome</keyword>
<evidence type="ECO:0000256" key="1">
    <source>
        <dbReference type="SAM" id="SignalP"/>
    </source>
</evidence>
<reference evidence="2" key="1">
    <citation type="submission" date="2025-08" db="UniProtKB">
        <authorList>
            <consortium name="Ensembl"/>
        </authorList>
    </citation>
    <scope>IDENTIFICATION</scope>
</reference>
<dbReference type="AlphaFoldDB" id="A0A8D2MFI2"/>
<sequence>NINIWCFFLWFQGIEQALCVAQAVDFLPGKGSALALGTLPSQPASSAGPANSCWEQDAPEGRRGIALRPCSRGNSFPRLLSLPEAGHPPWMQSPWVIHSSQMCFLRNLGMPVALAASAEGFLVPGTPGCTFWSCAFPILPPEQPL</sequence>
<reference evidence="2" key="2">
    <citation type="submission" date="2025-09" db="UniProtKB">
        <authorList>
            <consortium name="Ensembl"/>
        </authorList>
    </citation>
    <scope>IDENTIFICATION</scope>
</reference>
<proteinExistence type="predicted"/>
<protein>
    <submittedName>
        <fullName evidence="2">Uncharacterized protein</fullName>
    </submittedName>
</protein>
<name>A0A8D2MFI2_ZONAL</name>
<evidence type="ECO:0000313" key="3">
    <source>
        <dbReference type="Proteomes" id="UP000694413"/>
    </source>
</evidence>
<accession>A0A8D2MFI2</accession>
<keyword evidence="1" id="KW-0732">Signal</keyword>
<evidence type="ECO:0000313" key="2">
    <source>
        <dbReference type="Ensembl" id="ENSZALP00000006411.1"/>
    </source>
</evidence>
<feature type="chain" id="PRO_5034019285" evidence="1">
    <location>
        <begin position="24"/>
        <end position="145"/>
    </location>
</feature>
<dbReference type="Ensembl" id="ENSZALT00000009346.1">
    <property type="protein sequence ID" value="ENSZALP00000006411.1"/>
    <property type="gene ID" value="ENSZALG00000005847.1"/>
</dbReference>
<organism evidence="2 3">
    <name type="scientific">Zonotrichia albicollis</name>
    <name type="common">White-throated sparrow</name>
    <name type="synonym">Fringilla albicollis</name>
    <dbReference type="NCBI Taxonomy" id="44394"/>
    <lineage>
        <taxon>Eukaryota</taxon>
        <taxon>Metazoa</taxon>
        <taxon>Chordata</taxon>
        <taxon>Craniata</taxon>
        <taxon>Vertebrata</taxon>
        <taxon>Euteleostomi</taxon>
        <taxon>Archelosauria</taxon>
        <taxon>Archosauria</taxon>
        <taxon>Dinosauria</taxon>
        <taxon>Saurischia</taxon>
        <taxon>Theropoda</taxon>
        <taxon>Coelurosauria</taxon>
        <taxon>Aves</taxon>
        <taxon>Neognathae</taxon>
        <taxon>Neoaves</taxon>
        <taxon>Telluraves</taxon>
        <taxon>Australaves</taxon>
        <taxon>Passeriformes</taxon>
        <taxon>Passerellidae</taxon>
        <taxon>Zonotrichia</taxon>
    </lineage>
</organism>